<comment type="caution">
    <text evidence="2">The sequence shown here is derived from an EMBL/GenBank/DDBJ whole genome shotgun (WGS) entry which is preliminary data.</text>
</comment>
<dbReference type="Proteomes" id="UP000824890">
    <property type="component" value="Unassembled WGS sequence"/>
</dbReference>
<gene>
    <name evidence="2" type="ORF">HID58_075470</name>
</gene>
<feature type="compositionally biased region" description="Basic and acidic residues" evidence="1">
    <location>
        <begin position="40"/>
        <end position="52"/>
    </location>
</feature>
<evidence type="ECO:0000313" key="2">
    <source>
        <dbReference type="EMBL" id="KAH0868448.1"/>
    </source>
</evidence>
<evidence type="ECO:0000313" key="3">
    <source>
        <dbReference type="Proteomes" id="UP000824890"/>
    </source>
</evidence>
<evidence type="ECO:0000256" key="1">
    <source>
        <dbReference type="SAM" id="MobiDB-lite"/>
    </source>
</evidence>
<reference evidence="2 3" key="1">
    <citation type="submission" date="2021-05" db="EMBL/GenBank/DDBJ databases">
        <title>Genome Assembly of Synthetic Allotetraploid Brassica napus Reveals Homoeologous Exchanges between Subgenomes.</title>
        <authorList>
            <person name="Davis J.T."/>
        </authorList>
    </citation>
    <scope>NUCLEOTIDE SEQUENCE [LARGE SCALE GENOMIC DNA]</scope>
    <source>
        <strain evidence="3">cv. Da-Ae</strain>
        <tissue evidence="2">Seedling</tissue>
    </source>
</reference>
<organism evidence="2 3">
    <name type="scientific">Brassica napus</name>
    <name type="common">Rape</name>
    <dbReference type="NCBI Taxonomy" id="3708"/>
    <lineage>
        <taxon>Eukaryota</taxon>
        <taxon>Viridiplantae</taxon>
        <taxon>Streptophyta</taxon>
        <taxon>Embryophyta</taxon>
        <taxon>Tracheophyta</taxon>
        <taxon>Spermatophyta</taxon>
        <taxon>Magnoliopsida</taxon>
        <taxon>eudicotyledons</taxon>
        <taxon>Gunneridae</taxon>
        <taxon>Pentapetalae</taxon>
        <taxon>rosids</taxon>
        <taxon>malvids</taxon>
        <taxon>Brassicales</taxon>
        <taxon>Brassicaceae</taxon>
        <taxon>Brassiceae</taxon>
        <taxon>Brassica</taxon>
    </lineage>
</organism>
<keyword evidence="3" id="KW-1185">Reference proteome</keyword>
<sequence>MRIANFSPMFSDLRAGRSSTTVEILPAGILGVEISHSSGKRCEHPTRDKVSDTRPYPEVSDNPRLNWRQRLEIYVGASIGLYYPHTDFAIAISTHQCETFYCLRLVRILTSLIQVDTFMRGTSHWSISSERESEFHLNGRRSW</sequence>
<accession>A0ABQ7YK11</accession>
<feature type="region of interest" description="Disordered" evidence="1">
    <location>
        <begin position="39"/>
        <end position="58"/>
    </location>
</feature>
<protein>
    <submittedName>
        <fullName evidence="2">Uncharacterized protein</fullName>
    </submittedName>
</protein>
<dbReference type="EMBL" id="JAGKQM010000017">
    <property type="protein sequence ID" value="KAH0868448.1"/>
    <property type="molecule type" value="Genomic_DNA"/>
</dbReference>
<name>A0ABQ7YK11_BRANA</name>
<proteinExistence type="predicted"/>